<comment type="caution">
    <text evidence="3">The sequence shown here is derived from an EMBL/GenBank/DDBJ whole genome shotgun (WGS) entry which is preliminary data.</text>
</comment>
<feature type="transmembrane region" description="Helical" evidence="1">
    <location>
        <begin position="17"/>
        <end position="37"/>
    </location>
</feature>
<keyword evidence="1" id="KW-1133">Transmembrane helix</keyword>
<sequence>MAIYTPGFLEHNSVTPAYWILAIIAIALVGLIVLAVVSPRRFVRLPFKIVLSILYRKRVVGLENLPREGGCVVASNHVSWIDGILILWMLPRNVRFVVDGANFVSPLGKYLGDAFDTIFMMSGPKSIMAAIRTAREGLNNGDVIGIFPEGTLTRTGQLQAFKPGLSKIMQKTDAVIVPVWMEGMWGSIFSFSGGKFFFKWPKKFRRTLTLYIDKPVPGDTPLELVRSRVHALGAKATIDVRREFPILPRRIIRVWRARGSELQVADSMGNEVSGRDMLIRVLALRRMLRREVFASDEQFVGVLLPPSVAGVAVNVALAMDRRVSANLNYTVSSEVLNHCNQSVGVKNVLTSERFLSKLDLKLDANVIPLESLKDKVSKMDKAVAAIQATVVPAFLLDRILGLNKIDGDDLLTVIFTSGSTGMPKGVLLSHANISHNVDAIDRAVHLDTHDVVLGVLPFFHSFGYSVTLWSALTLGPKGIYHFNPLDAKQVGKLSEKYGVTVLLATPTFLRGYLRRVSPEQFAKLDVAVVGAEKMPAELFDAFEQKFGVRPVEGYGATELSPLVSVNIPPSRSAALYQPDRMEGSVGRPLPGICARVVSTESGEEMLAGQDGMLMVIGPNVMKGYAGQDDLTRKAVQDGWYITGDIANVDAEGFIHITGRMSRFSKIGGEMVPHIRVEEEIAKLLAVGDDDEKVRVCVTGVPCERKGERLVVLHLPTEKPIDEVLEGLKAAGLPNLFIPARDSFVEVNEIPMLGTGKLDLSAAKAIALEKTCVGS</sequence>
<keyword evidence="1" id="KW-0812">Transmembrane</keyword>
<dbReference type="Gene3D" id="3.30.300.30">
    <property type="match status" value="1"/>
</dbReference>
<dbReference type="OrthoDB" id="9757771at2"/>
<dbReference type="Proteomes" id="UP000316598">
    <property type="component" value="Unassembled WGS sequence"/>
</dbReference>
<keyword evidence="1" id="KW-0472">Membrane</keyword>
<feature type="domain" description="Phospholipid/glycerol acyltransferase" evidence="2">
    <location>
        <begin position="71"/>
        <end position="184"/>
    </location>
</feature>
<dbReference type="GO" id="GO:0016746">
    <property type="term" value="F:acyltransferase activity"/>
    <property type="evidence" value="ECO:0007669"/>
    <property type="project" value="InterPro"/>
</dbReference>
<keyword evidence="4" id="KW-1185">Reference proteome</keyword>
<dbReference type="InterPro" id="IPR045851">
    <property type="entry name" value="AMP-bd_C_sf"/>
</dbReference>
<evidence type="ECO:0000259" key="2">
    <source>
        <dbReference type="SMART" id="SM00563"/>
    </source>
</evidence>
<accession>A0A5C5WGK0</accession>
<dbReference type="RefSeq" id="WP_146516707.1">
    <property type="nucleotide sequence ID" value="NZ_SJPI01000003.1"/>
</dbReference>
<proteinExistence type="predicted"/>
<dbReference type="InterPro" id="IPR020845">
    <property type="entry name" value="AMP-binding_CS"/>
</dbReference>
<dbReference type="Pfam" id="PF01553">
    <property type="entry name" value="Acyltransferase"/>
    <property type="match status" value="1"/>
</dbReference>
<protein>
    <submittedName>
        <fullName evidence="3">Bifunctional protein Aas</fullName>
    </submittedName>
</protein>
<evidence type="ECO:0000313" key="3">
    <source>
        <dbReference type="EMBL" id="TWT49143.1"/>
    </source>
</evidence>
<dbReference type="InterPro" id="IPR000873">
    <property type="entry name" value="AMP-dep_synth/lig_dom"/>
</dbReference>
<dbReference type="PANTHER" id="PTHR43767:SF10">
    <property type="entry name" value="SURFACTIN SYNTHASE SUBUNIT 1"/>
    <property type="match status" value="1"/>
</dbReference>
<dbReference type="SUPFAM" id="SSF56801">
    <property type="entry name" value="Acetyl-CoA synthetase-like"/>
    <property type="match status" value="1"/>
</dbReference>
<dbReference type="AlphaFoldDB" id="A0A5C5WGK0"/>
<dbReference type="Pfam" id="PF00501">
    <property type="entry name" value="AMP-binding"/>
    <property type="match status" value="1"/>
</dbReference>
<dbReference type="InterPro" id="IPR050237">
    <property type="entry name" value="ATP-dep_AMP-bd_enzyme"/>
</dbReference>
<dbReference type="InterPro" id="IPR042099">
    <property type="entry name" value="ANL_N_sf"/>
</dbReference>
<dbReference type="EMBL" id="SJPI01000003">
    <property type="protein sequence ID" value="TWT49143.1"/>
    <property type="molecule type" value="Genomic_DNA"/>
</dbReference>
<evidence type="ECO:0000256" key="1">
    <source>
        <dbReference type="SAM" id="Phobius"/>
    </source>
</evidence>
<dbReference type="InterPro" id="IPR002123">
    <property type="entry name" value="Plipid/glycerol_acylTrfase"/>
</dbReference>
<dbReference type="PROSITE" id="PS00455">
    <property type="entry name" value="AMP_BINDING"/>
    <property type="match status" value="1"/>
</dbReference>
<gene>
    <name evidence="3" type="primary">aas</name>
    <name evidence="3" type="ORF">Pla22_43350</name>
</gene>
<reference evidence="3 4" key="1">
    <citation type="submission" date="2019-02" db="EMBL/GenBank/DDBJ databases">
        <title>Deep-cultivation of Planctomycetes and their phenomic and genomic characterization uncovers novel biology.</title>
        <authorList>
            <person name="Wiegand S."/>
            <person name="Jogler M."/>
            <person name="Boedeker C."/>
            <person name="Pinto D."/>
            <person name="Vollmers J."/>
            <person name="Rivas-Marin E."/>
            <person name="Kohn T."/>
            <person name="Peeters S.H."/>
            <person name="Heuer A."/>
            <person name="Rast P."/>
            <person name="Oberbeckmann S."/>
            <person name="Bunk B."/>
            <person name="Jeske O."/>
            <person name="Meyerdierks A."/>
            <person name="Storesund J.E."/>
            <person name="Kallscheuer N."/>
            <person name="Luecker S."/>
            <person name="Lage O.M."/>
            <person name="Pohl T."/>
            <person name="Merkel B.J."/>
            <person name="Hornburger P."/>
            <person name="Mueller R.-W."/>
            <person name="Bruemmer F."/>
            <person name="Labrenz M."/>
            <person name="Spormann A.M."/>
            <person name="Op Den Camp H."/>
            <person name="Overmann J."/>
            <person name="Amann R."/>
            <person name="Jetten M.S.M."/>
            <person name="Mascher T."/>
            <person name="Medema M.H."/>
            <person name="Devos D.P."/>
            <person name="Kaster A.-K."/>
            <person name="Ovreas L."/>
            <person name="Rohde M."/>
            <person name="Galperin M.Y."/>
            <person name="Jogler C."/>
        </authorList>
    </citation>
    <scope>NUCLEOTIDE SEQUENCE [LARGE SCALE GENOMIC DNA]</scope>
    <source>
        <strain evidence="3 4">Pla22</strain>
    </source>
</reference>
<dbReference type="CDD" id="cd07989">
    <property type="entry name" value="LPLAT_AGPAT-like"/>
    <property type="match status" value="1"/>
</dbReference>
<evidence type="ECO:0000313" key="4">
    <source>
        <dbReference type="Proteomes" id="UP000316598"/>
    </source>
</evidence>
<dbReference type="PANTHER" id="PTHR43767">
    <property type="entry name" value="LONG-CHAIN-FATTY-ACID--COA LIGASE"/>
    <property type="match status" value="1"/>
</dbReference>
<dbReference type="SMART" id="SM00563">
    <property type="entry name" value="PlsC"/>
    <property type="match status" value="1"/>
</dbReference>
<dbReference type="Gene3D" id="3.40.50.12780">
    <property type="entry name" value="N-terminal domain of ligase-like"/>
    <property type="match status" value="1"/>
</dbReference>
<dbReference type="SUPFAM" id="SSF69593">
    <property type="entry name" value="Glycerol-3-phosphate (1)-acyltransferase"/>
    <property type="match status" value="1"/>
</dbReference>
<name>A0A5C5WGK0_9BACT</name>
<organism evidence="3 4">
    <name type="scientific">Rubripirellula amarantea</name>
    <dbReference type="NCBI Taxonomy" id="2527999"/>
    <lineage>
        <taxon>Bacteria</taxon>
        <taxon>Pseudomonadati</taxon>
        <taxon>Planctomycetota</taxon>
        <taxon>Planctomycetia</taxon>
        <taxon>Pirellulales</taxon>
        <taxon>Pirellulaceae</taxon>
        <taxon>Rubripirellula</taxon>
    </lineage>
</organism>